<protein>
    <recommendedName>
        <fullName evidence="1">Protein kinase domain-containing protein</fullName>
    </recommendedName>
</protein>
<reference evidence="2 3" key="1">
    <citation type="submission" date="2023-08" db="EMBL/GenBank/DDBJ databases">
        <authorList>
            <person name="Palmer J.M."/>
        </authorList>
    </citation>
    <scope>NUCLEOTIDE SEQUENCE [LARGE SCALE GENOMIC DNA]</scope>
    <source>
        <strain evidence="2 3">TWF481</strain>
    </source>
</reference>
<dbReference type="InterPro" id="IPR008271">
    <property type="entry name" value="Ser/Thr_kinase_AS"/>
</dbReference>
<evidence type="ECO:0000259" key="1">
    <source>
        <dbReference type="PROSITE" id="PS50011"/>
    </source>
</evidence>
<dbReference type="PANTHER" id="PTHR24347">
    <property type="entry name" value="SERINE/THREONINE-PROTEIN KINASE"/>
    <property type="match status" value="1"/>
</dbReference>
<dbReference type="InterPro" id="IPR011009">
    <property type="entry name" value="Kinase-like_dom_sf"/>
</dbReference>
<dbReference type="PROSITE" id="PS00108">
    <property type="entry name" value="PROTEIN_KINASE_ST"/>
    <property type="match status" value="1"/>
</dbReference>
<dbReference type="Gene3D" id="1.10.510.10">
    <property type="entry name" value="Transferase(Phosphotransferase) domain 1"/>
    <property type="match status" value="1"/>
</dbReference>
<dbReference type="GO" id="GO:0004672">
    <property type="term" value="F:protein kinase activity"/>
    <property type="evidence" value="ECO:0007669"/>
    <property type="project" value="InterPro"/>
</dbReference>
<dbReference type="GO" id="GO:0005524">
    <property type="term" value="F:ATP binding"/>
    <property type="evidence" value="ECO:0007669"/>
    <property type="project" value="InterPro"/>
</dbReference>
<keyword evidence="3" id="KW-1185">Reference proteome</keyword>
<evidence type="ECO:0000313" key="2">
    <source>
        <dbReference type="EMBL" id="KAK6503324.1"/>
    </source>
</evidence>
<proteinExistence type="predicted"/>
<dbReference type="AlphaFoldDB" id="A0AAV9W8R0"/>
<dbReference type="Proteomes" id="UP001370758">
    <property type="component" value="Unassembled WGS sequence"/>
</dbReference>
<dbReference type="SMART" id="SM00220">
    <property type="entry name" value="S_TKc"/>
    <property type="match status" value="1"/>
</dbReference>
<dbReference type="Pfam" id="PF00069">
    <property type="entry name" value="Pkinase"/>
    <property type="match status" value="1"/>
</dbReference>
<organism evidence="2 3">
    <name type="scientific">Arthrobotrys musiformis</name>
    <dbReference type="NCBI Taxonomy" id="47236"/>
    <lineage>
        <taxon>Eukaryota</taxon>
        <taxon>Fungi</taxon>
        <taxon>Dikarya</taxon>
        <taxon>Ascomycota</taxon>
        <taxon>Pezizomycotina</taxon>
        <taxon>Orbiliomycetes</taxon>
        <taxon>Orbiliales</taxon>
        <taxon>Orbiliaceae</taxon>
        <taxon>Arthrobotrys</taxon>
    </lineage>
</organism>
<dbReference type="PROSITE" id="PS50011">
    <property type="entry name" value="PROTEIN_KINASE_DOM"/>
    <property type="match status" value="1"/>
</dbReference>
<gene>
    <name evidence="2" type="ORF">TWF481_008347</name>
</gene>
<comment type="caution">
    <text evidence="2">The sequence shown here is derived from an EMBL/GenBank/DDBJ whole genome shotgun (WGS) entry which is preliminary data.</text>
</comment>
<dbReference type="SUPFAM" id="SSF56112">
    <property type="entry name" value="Protein kinase-like (PK-like)"/>
    <property type="match status" value="1"/>
</dbReference>
<sequence length="351" mass="39505">MEFLERSEPGTVEARIPEPVLKLKLEAEFLAGCIKHRRKTSTSSHSGPQTTELEEIWEIGPNIGVGASSSVRFEKLRQNHHRDREAPQFRAVKVVKKSYGIGRGWDYRRELSAIAQFSEPRYAPYFVHTHGWFENNDEIFIAMEFFPLGDLGKVIGSGPPLSEIETSQIIRQISEGIRVMHESGFAHRDLKPSNILVWTRSPVWIVKLADFGICKQGVEDDTRITEIGTPGYVAPEVLRIVPVREFSVAIDIWAVGVITVELLLRRRLFRYMGDLLSYVKGDMPLDLDSDASRISLSASCRDFIQGLLIPDPARRLKAAAILSHQWITELGSSGNSQASFYTVLLAPTFNN</sequence>
<name>A0AAV9W8R0_9PEZI</name>
<dbReference type="EMBL" id="JAVHJL010000005">
    <property type="protein sequence ID" value="KAK6503324.1"/>
    <property type="molecule type" value="Genomic_DNA"/>
</dbReference>
<dbReference type="InterPro" id="IPR000719">
    <property type="entry name" value="Prot_kinase_dom"/>
</dbReference>
<accession>A0AAV9W8R0</accession>
<feature type="domain" description="Protein kinase" evidence="1">
    <location>
        <begin position="57"/>
        <end position="327"/>
    </location>
</feature>
<evidence type="ECO:0000313" key="3">
    <source>
        <dbReference type="Proteomes" id="UP001370758"/>
    </source>
</evidence>